<sequence length="442" mass="45204">MSRLQRMLDDALLALEDEPDAPMPQAVAEGGEADGDGHHVNAPLDATAESSSESDAESSSDEGASKGSAARRFQGVYRRYKKFEARHYISKYNLYLGSYDSALEAALAYNYAMRILYSDEELENVPLNELSEADAAKYAESQALREEHISALVAKFKTANRRSSGGGRKSAPGVSPIQRAGGGGGSGRKKTPGASPAKRAVKSSEPLAARVKRRRNATRARESSAKRARTQSPAAAAAAAAAAEAAGASSVSAGTRQALRASSTGSDARKRSGSSERGGGDAQGARARARAAAPGSSRMEAAVAAPLPPWQLANTPPPLLMMKPLPAPAVPRVTTPAAAALRVATRSAALPVAAATAAPHAAAPAAPPVAALAAPAAAASSGAGMAELDSVSAAAALRLSRQAERARAQLSLLNHVKTLDVSVDVKLEMISLITSGGQAHAV</sequence>
<evidence type="ECO:0000256" key="2">
    <source>
        <dbReference type="ARBA" id="ARBA00023015"/>
    </source>
</evidence>
<dbReference type="InterPro" id="IPR036955">
    <property type="entry name" value="AP2/ERF_dom_sf"/>
</dbReference>
<feature type="region of interest" description="Disordered" evidence="6">
    <location>
        <begin position="1"/>
        <end position="68"/>
    </location>
</feature>
<protein>
    <recommendedName>
        <fullName evidence="7">AP2/ERF domain-containing protein</fullName>
    </recommendedName>
</protein>
<dbReference type="Proteomes" id="UP000664859">
    <property type="component" value="Unassembled WGS sequence"/>
</dbReference>
<dbReference type="SUPFAM" id="SSF54171">
    <property type="entry name" value="DNA-binding domain"/>
    <property type="match status" value="1"/>
</dbReference>
<evidence type="ECO:0000313" key="8">
    <source>
        <dbReference type="EMBL" id="KAG5181429.1"/>
    </source>
</evidence>
<evidence type="ECO:0000313" key="9">
    <source>
        <dbReference type="Proteomes" id="UP000664859"/>
    </source>
</evidence>
<evidence type="ECO:0000256" key="4">
    <source>
        <dbReference type="ARBA" id="ARBA00023163"/>
    </source>
</evidence>
<dbReference type="InterPro" id="IPR016177">
    <property type="entry name" value="DNA-bd_dom_sf"/>
</dbReference>
<dbReference type="GO" id="GO:0003677">
    <property type="term" value="F:DNA binding"/>
    <property type="evidence" value="ECO:0007669"/>
    <property type="project" value="UniProtKB-KW"/>
</dbReference>
<dbReference type="PROSITE" id="PS51032">
    <property type="entry name" value="AP2_ERF"/>
    <property type="match status" value="1"/>
</dbReference>
<feature type="compositionally biased region" description="Low complexity" evidence="6">
    <location>
        <begin position="234"/>
        <end position="253"/>
    </location>
</feature>
<dbReference type="AlphaFoldDB" id="A0A835Z1U3"/>
<gene>
    <name evidence="8" type="ORF">JKP88DRAFT_346749</name>
</gene>
<organism evidence="8 9">
    <name type="scientific">Tribonema minus</name>
    <dbReference type="NCBI Taxonomy" id="303371"/>
    <lineage>
        <taxon>Eukaryota</taxon>
        <taxon>Sar</taxon>
        <taxon>Stramenopiles</taxon>
        <taxon>Ochrophyta</taxon>
        <taxon>PX clade</taxon>
        <taxon>Xanthophyceae</taxon>
        <taxon>Tribonematales</taxon>
        <taxon>Tribonemataceae</taxon>
        <taxon>Tribonema</taxon>
    </lineage>
</organism>
<dbReference type="EMBL" id="JAFCMP010000334">
    <property type="protein sequence ID" value="KAG5181429.1"/>
    <property type="molecule type" value="Genomic_DNA"/>
</dbReference>
<keyword evidence="4" id="KW-0804">Transcription</keyword>
<comment type="subcellular location">
    <subcellularLocation>
        <location evidence="1">Nucleus</location>
    </subcellularLocation>
</comment>
<keyword evidence="3" id="KW-0238">DNA-binding</keyword>
<feature type="compositionally biased region" description="Low complexity" evidence="6">
    <location>
        <begin position="283"/>
        <end position="293"/>
    </location>
</feature>
<feature type="region of interest" description="Disordered" evidence="6">
    <location>
        <begin position="160"/>
        <end position="297"/>
    </location>
</feature>
<keyword evidence="2" id="KW-0805">Transcription regulation</keyword>
<keyword evidence="5" id="KW-0539">Nucleus</keyword>
<evidence type="ECO:0000256" key="1">
    <source>
        <dbReference type="ARBA" id="ARBA00004123"/>
    </source>
</evidence>
<dbReference type="Gene3D" id="3.30.730.10">
    <property type="entry name" value="AP2/ERF domain"/>
    <property type="match status" value="1"/>
</dbReference>
<dbReference type="SMART" id="SM00380">
    <property type="entry name" value="AP2"/>
    <property type="match status" value="1"/>
</dbReference>
<evidence type="ECO:0000256" key="6">
    <source>
        <dbReference type="SAM" id="MobiDB-lite"/>
    </source>
</evidence>
<name>A0A835Z1U3_9STRA</name>
<keyword evidence="9" id="KW-1185">Reference proteome</keyword>
<evidence type="ECO:0000259" key="7">
    <source>
        <dbReference type="PROSITE" id="PS51032"/>
    </source>
</evidence>
<dbReference type="GO" id="GO:0005634">
    <property type="term" value="C:nucleus"/>
    <property type="evidence" value="ECO:0007669"/>
    <property type="project" value="UniProtKB-SubCell"/>
</dbReference>
<comment type="caution">
    <text evidence="8">The sequence shown here is derived from an EMBL/GenBank/DDBJ whole genome shotgun (WGS) entry which is preliminary data.</text>
</comment>
<accession>A0A835Z1U3</accession>
<dbReference type="GO" id="GO:0003700">
    <property type="term" value="F:DNA-binding transcription factor activity"/>
    <property type="evidence" value="ECO:0007669"/>
    <property type="project" value="InterPro"/>
</dbReference>
<reference evidence="8" key="1">
    <citation type="submission" date="2021-02" db="EMBL/GenBank/DDBJ databases">
        <title>First Annotated Genome of the Yellow-green Alga Tribonema minus.</title>
        <authorList>
            <person name="Mahan K.M."/>
        </authorList>
    </citation>
    <scope>NUCLEOTIDE SEQUENCE</scope>
    <source>
        <strain evidence="8">UTEX B ZZ1240</strain>
    </source>
</reference>
<evidence type="ECO:0000256" key="3">
    <source>
        <dbReference type="ARBA" id="ARBA00023125"/>
    </source>
</evidence>
<proteinExistence type="predicted"/>
<dbReference type="InterPro" id="IPR001471">
    <property type="entry name" value="AP2/ERF_dom"/>
</dbReference>
<evidence type="ECO:0000256" key="5">
    <source>
        <dbReference type="ARBA" id="ARBA00023242"/>
    </source>
</evidence>
<feature type="domain" description="AP2/ERF" evidence="7">
    <location>
        <begin position="64"/>
        <end position="126"/>
    </location>
</feature>